<evidence type="ECO:0000313" key="2">
    <source>
        <dbReference type="Proteomes" id="UP000740329"/>
    </source>
</evidence>
<sequence length="180" mass="20511">MTNSNPDSNSNSNSNYKTEGISWSCRFCGGCCDSPSVTKKDIANIAGFLKITFEEVVSKYLKSWNGKNGVLKTSKTKCVFLGEDRKCTIYKVRPIICRLRPYSIQLIGKNKGGKKNKNSAELKLTYDPWFLENCKGMFLGDLLPEEEYFKHAITVYTYMGEEKVTPEELFEKAKKRLVKK</sequence>
<proteinExistence type="predicted"/>
<protein>
    <submittedName>
        <fullName evidence="1">Fe-S-cluster containining protein</fullName>
    </submittedName>
</protein>
<dbReference type="PANTHER" id="PTHR35866:SF2">
    <property type="entry name" value="YKGJ FAMILY CYSTEINE CLUSTER PROTEIN"/>
    <property type="match status" value="1"/>
</dbReference>
<dbReference type="Proteomes" id="UP000740329">
    <property type="component" value="Unassembled WGS sequence"/>
</dbReference>
<dbReference type="EMBL" id="JAGGMV010000001">
    <property type="protein sequence ID" value="MBP2200978.1"/>
    <property type="molecule type" value="Genomic_DNA"/>
</dbReference>
<organism evidence="1 2">
    <name type="scientific">Methanococcus voltae</name>
    <dbReference type="NCBI Taxonomy" id="2188"/>
    <lineage>
        <taxon>Archaea</taxon>
        <taxon>Methanobacteriati</taxon>
        <taxon>Methanobacteriota</taxon>
        <taxon>Methanomada group</taxon>
        <taxon>Methanococci</taxon>
        <taxon>Methanococcales</taxon>
        <taxon>Methanococcaceae</taxon>
        <taxon>Methanococcus</taxon>
    </lineage>
</organism>
<gene>
    <name evidence="1" type="ORF">J3E07_000376</name>
</gene>
<dbReference type="RefSeq" id="WP_209590442.1">
    <property type="nucleotide sequence ID" value="NZ_JAGGMV010000001.1"/>
</dbReference>
<dbReference type="Pfam" id="PF03692">
    <property type="entry name" value="CxxCxxCC"/>
    <property type="match status" value="1"/>
</dbReference>
<accession>A0A8J7USV6</accession>
<dbReference type="PANTHER" id="PTHR35866">
    <property type="entry name" value="PUTATIVE-RELATED"/>
    <property type="match status" value="1"/>
</dbReference>
<reference evidence="1" key="1">
    <citation type="submission" date="2021-03" db="EMBL/GenBank/DDBJ databases">
        <title>Genomic Encyclopedia of Type Strains, Phase IV (KMG-V): Genome sequencing to study the core and pangenomes of soil and plant-associated prokaryotes.</title>
        <authorList>
            <person name="Whitman W."/>
        </authorList>
    </citation>
    <scope>NUCLEOTIDE SEQUENCE</scope>
    <source>
        <strain evidence="1">C4</strain>
    </source>
</reference>
<name>A0A8J7USV6_METVO</name>
<comment type="caution">
    <text evidence="1">The sequence shown here is derived from an EMBL/GenBank/DDBJ whole genome shotgun (WGS) entry which is preliminary data.</text>
</comment>
<dbReference type="InterPro" id="IPR005358">
    <property type="entry name" value="Puta_zinc/iron-chelating_dom"/>
</dbReference>
<evidence type="ECO:0000313" key="1">
    <source>
        <dbReference type="EMBL" id="MBP2200978.1"/>
    </source>
</evidence>
<dbReference type="AlphaFoldDB" id="A0A8J7USV6"/>